<name>A0ABS9KGY6_9BACT</name>
<reference evidence="14" key="1">
    <citation type="submission" date="2022-01" db="EMBL/GenBank/DDBJ databases">
        <authorList>
            <person name="Wang Y."/>
        </authorList>
    </citation>
    <scope>NUCLEOTIDE SEQUENCE</scope>
    <source>
        <strain evidence="14">WB101</strain>
    </source>
</reference>
<reference evidence="14" key="2">
    <citation type="submission" date="2024-05" db="EMBL/GenBank/DDBJ databases">
        <title>Rhodohalobacter halophilus gen. nov., sp. nov., a moderately halophilic member of the family Balneolaceae.</title>
        <authorList>
            <person name="Xia J."/>
        </authorList>
    </citation>
    <scope>NUCLEOTIDE SEQUENCE</scope>
    <source>
        <strain evidence="14">WB101</strain>
    </source>
</reference>
<keyword evidence="5" id="KW-0732">Signal</keyword>
<evidence type="ECO:0000313" key="14">
    <source>
        <dbReference type="EMBL" id="MCG2590110.1"/>
    </source>
</evidence>
<evidence type="ECO:0000313" key="15">
    <source>
        <dbReference type="Proteomes" id="UP001165366"/>
    </source>
</evidence>
<dbReference type="InterPro" id="IPR008969">
    <property type="entry name" value="CarboxyPept-like_regulatory"/>
</dbReference>
<evidence type="ECO:0000256" key="6">
    <source>
        <dbReference type="ARBA" id="ARBA00023077"/>
    </source>
</evidence>
<evidence type="ECO:0000256" key="1">
    <source>
        <dbReference type="ARBA" id="ARBA00004571"/>
    </source>
</evidence>
<dbReference type="Gene3D" id="2.170.130.10">
    <property type="entry name" value="TonB-dependent receptor, plug domain"/>
    <property type="match status" value="1"/>
</dbReference>
<dbReference type="InterPro" id="IPR000531">
    <property type="entry name" value="Beta-barrel_TonB"/>
</dbReference>
<dbReference type="Proteomes" id="UP001165366">
    <property type="component" value="Unassembled WGS sequence"/>
</dbReference>
<feature type="domain" description="TonB-dependent receptor-like beta-barrel" evidence="12">
    <location>
        <begin position="420"/>
        <end position="776"/>
    </location>
</feature>
<dbReference type="Gene3D" id="2.40.170.20">
    <property type="entry name" value="TonB-dependent receptor, beta-barrel domain"/>
    <property type="match status" value="1"/>
</dbReference>
<comment type="similarity">
    <text evidence="10 11">Belongs to the TonB-dependent receptor family.</text>
</comment>
<keyword evidence="3 10" id="KW-1134">Transmembrane beta strand</keyword>
<keyword evidence="4 10" id="KW-0812">Transmembrane</keyword>
<evidence type="ECO:0000256" key="3">
    <source>
        <dbReference type="ARBA" id="ARBA00022452"/>
    </source>
</evidence>
<organism evidence="14 15">
    <name type="scientific">Rhodohalobacter sulfatireducens</name>
    <dbReference type="NCBI Taxonomy" id="2911366"/>
    <lineage>
        <taxon>Bacteria</taxon>
        <taxon>Pseudomonadati</taxon>
        <taxon>Balneolota</taxon>
        <taxon>Balneolia</taxon>
        <taxon>Balneolales</taxon>
        <taxon>Balneolaceae</taxon>
        <taxon>Rhodohalobacter</taxon>
    </lineage>
</organism>
<dbReference type="InterPro" id="IPR023996">
    <property type="entry name" value="TonB-dep_OMP_SusC/RagA"/>
</dbReference>
<dbReference type="NCBIfam" id="TIGR04057">
    <property type="entry name" value="SusC_RagA_signa"/>
    <property type="match status" value="1"/>
</dbReference>
<dbReference type="Gene3D" id="2.60.40.1120">
    <property type="entry name" value="Carboxypeptidase-like, regulatory domain"/>
    <property type="match status" value="1"/>
</dbReference>
<comment type="subcellular location">
    <subcellularLocation>
        <location evidence="1 10">Cell outer membrane</location>
        <topology evidence="1 10">Multi-pass membrane protein</topology>
    </subcellularLocation>
</comment>
<dbReference type="SUPFAM" id="SSF56935">
    <property type="entry name" value="Porins"/>
    <property type="match status" value="1"/>
</dbReference>
<evidence type="ECO:0000259" key="13">
    <source>
        <dbReference type="Pfam" id="PF07715"/>
    </source>
</evidence>
<evidence type="ECO:0000256" key="11">
    <source>
        <dbReference type="RuleBase" id="RU003357"/>
    </source>
</evidence>
<keyword evidence="6 11" id="KW-0798">TonB box</keyword>
<dbReference type="Pfam" id="PF13715">
    <property type="entry name" value="CarbopepD_reg_2"/>
    <property type="match status" value="1"/>
</dbReference>
<dbReference type="NCBIfam" id="TIGR04056">
    <property type="entry name" value="OMP_RagA_SusC"/>
    <property type="match status" value="1"/>
</dbReference>
<evidence type="ECO:0000256" key="7">
    <source>
        <dbReference type="ARBA" id="ARBA00023136"/>
    </source>
</evidence>
<protein>
    <submittedName>
        <fullName evidence="14">SusC/RagA family TonB-linked outer membrane protein</fullName>
    </submittedName>
</protein>
<sequence>MSSAYAQTGTLTGTVTDSRTGEELPGVNIYIPDIDRGAVTNLDGVYSIQSIPTGEYNVTASFIGYVRQELTLNITAGNNTVDIELRQDLVGLDEIVVTGQQIERQERALAYSISTVTGEEVTKARETNFVDALAGKVPGVEVQSQSGNIGASTRITIRGISSLSGSNQPLFVVDGVPISNSNIVGNTSQDRLTGAVDVGNRGGDLNADDIESVTVLKGAASAALYGQRAKDGVILITTKRGSAQTGQSVTVNSSVRTSSPLRLPDFQNEYAQGDNGKYDSNSLNGWGPPIAGQQVENIRGEEVTLQAYPDNVKDFYNSNLTAINSISFSNADEISDLRVAVTRTDQSGIVPNNTLDRTAITVNTGRNMTENFQVRLSGTYTDLSTTGRAVAGGNDPNVLTSLINTLPRTTNLTDLKNYKNEDGTQRALSSQTNNPYWIVNENPFENTIQRVFGNAQARYSPLDWLTLTARAGLDYYTEDRQRQNSVGTLGRDDGDFSLDIIQEEQINVDLLAEIVRDINEDISFQGVVGYNLNTREQSVLRNTASTLDVPGLLNFANASSNNPSNYYSQRRLLGVFADVTFGYKNYLFLNATGRNDWSSTLPEDNNSFFYPSINTSFVFTEAFDVAGNILSYGKLRANYAQVGSDEAPYQLDFRYFPVSSIFGQYGTGQNFPFGGRTGFNATGTLPPQDLKPQLQKSFEVGAELQFFDGRFGFDFTYYDVRTEDQIISIPTPETTGFGALRTNIGEVSNKGIELSVNLNPIRTSTFNHVATVNFTTNQNVVESLAPGVDEIVIQSAFNGLQVRAEPGKPLGLYGPGFLRDEDTGELIINPDTGLIRTGGETRLGKIDPDYRLSLNNQFNYKGLNFSFLLDYRQGGVLFSQTVGSLRRAGVAEETLENRGGTFIIDGLVENADGSYSQNTTPVQDVESFWNNYASANVHEGNTFSSTYVKLREVKVEYELPRRWIENTPLSSLTVGVEGRNLFLLYSEVPHIDPETGLFGSASNGQGIEWNVLPSTRSYGANIQLRF</sequence>
<evidence type="ECO:0000256" key="9">
    <source>
        <dbReference type="ARBA" id="ARBA00023237"/>
    </source>
</evidence>
<dbReference type="InterPro" id="IPR012910">
    <property type="entry name" value="Plug_dom"/>
</dbReference>
<feature type="domain" description="TonB-dependent receptor plug" evidence="13">
    <location>
        <begin position="107"/>
        <end position="233"/>
    </location>
</feature>
<dbReference type="PANTHER" id="PTHR30069">
    <property type="entry name" value="TONB-DEPENDENT OUTER MEMBRANE RECEPTOR"/>
    <property type="match status" value="1"/>
</dbReference>
<evidence type="ECO:0000256" key="2">
    <source>
        <dbReference type="ARBA" id="ARBA00022448"/>
    </source>
</evidence>
<evidence type="ECO:0000256" key="4">
    <source>
        <dbReference type="ARBA" id="ARBA00022692"/>
    </source>
</evidence>
<comment type="caution">
    <text evidence="14">The sequence shown here is derived from an EMBL/GenBank/DDBJ whole genome shotgun (WGS) entry which is preliminary data.</text>
</comment>
<evidence type="ECO:0000256" key="8">
    <source>
        <dbReference type="ARBA" id="ARBA00023170"/>
    </source>
</evidence>
<keyword evidence="9 10" id="KW-0998">Cell outer membrane</keyword>
<keyword evidence="8" id="KW-0675">Receptor</keyword>
<dbReference type="Pfam" id="PF00593">
    <property type="entry name" value="TonB_dep_Rec_b-barrel"/>
    <property type="match status" value="1"/>
</dbReference>
<dbReference type="SUPFAM" id="SSF49464">
    <property type="entry name" value="Carboxypeptidase regulatory domain-like"/>
    <property type="match status" value="1"/>
</dbReference>
<dbReference type="InterPro" id="IPR036942">
    <property type="entry name" value="Beta-barrel_TonB_sf"/>
</dbReference>
<evidence type="ECO:0000256" key="5">
    <source>
        <dbReference type="ARBA" id="ARBA00022729"/>
    </source>
</evidence>
<evidence type="ECO:0000259" key="12">
    <source>
        <dbReference type="Pfam" id="PF00593"/>
    </source>
</evidence>
<accession>A0ABS9KGY6</accession>
<dbReference type="Pfam" id="PF07715">
    <property type="entry name" value="Plug"/>
    <property type="match status" value="1"/>
</dbReference>
<gene>
    <name evidence="14" type="ORF">L6773_16145</name>
</gene>
<dbReference type="PANTHER" id="PTHR30069:SF29">
    <property type="entry name" value="HEMOGLOBIN AND HEMOGLOBIN-HAPTOGLOBIN-BINDING PROTEIN 1-RELATED"/>
    <property type="match status" value="1"/>
</dbReference>
<keyword evidence="2 10" id="KW-0813">Transport</keyword>
<dbReference type="InterPro" id="IPR039426">
    <property type="entry name" value="TonB-dep_rcpt-like"/>
</dbReference>
<dbReference type="InterPro" id="IPR037066">
    <property type="entry name" value="Plug_dom_sf"/>
</dbReference>
<keyword evidence="7 10" id="KW-0472">Membrane</keyword>
<proteinExistence type="inferred from homology"/>
<dbReference type="InterPro" id="IPR023997">
    <property type="entry name" value="TonB-dep_OMP_SusC/RagA_CS"/>
</dbReference>
<evidence type="ECO:0000256" key="10">
    <source>
        <dbReference type="PROSITE-ProRule" id="PRU01360"/>
    </source>
</evidence>
<dbReference type="EMBL" id="JAKLWS010000026">
    <property type="protein sequence ID" value="MCG2590110.1"/>
    <property type="molecule type" value="Genomic_DNA"/>
</dbReference>
<dbReference type="PROSITE" id="PS52016">
    <property type="entry name" value="TONB_DEPENDENT_REC_3"/>
    <property type="match status" value="1"/>
</dbReference>
<dbReference type="RefSeq" id="WP_237855467.1">
    <property type="nucleotide sequence ID" value="NZ_JAKLWS010000026.1"/>
</dbReference>
<keyword evidence="15" id="KW-1185">Reference proteome</keyword>